<keyword evidence="1" id="KW-0805">Transcription regulation</keyword>
<feature type="compositionally biased region" description="Basic and acidic residues" evidence="5">
    <location>
        <begin position="309"/>
        <end position="334"/>
    </location>
</feature>
<evidence type="ECO:0000256" key="4">
    <source>
        <dbReference type="ARBA" id="ARBA00023163"/>
    </source>
</evidence>
<dbReference type="InterPro" id="IPR001347">
    <property type="entry name" value="SIS_dom"/>
</dbReference>
<dbReference type="PROSITE" id="PS51071">
    <property type="entry name" value="HTH_RPIR"/>
    <property type="match status" value="1"/>
</dbReference>
<dbReference type="InterPro" id="IPR000281">
    <property type="entry name" value="HTH_RpiR"/>
</dbReference>
<dbReference type="Proteomes" id="UP001629246">
    <property type="component" value="Unassembled WGS sequence"/>
</dbReference>
<comment type="caution">
    <text evidence="8">The sequence shown here is derived from an EMBL/GenBank/DDBJ whole genome shotgun (WGS) entry which is preliminary data.</text>
</comment>
<proteinExistence type="predicted"/>
<dbReference type="SUPFAM" id="SSF53697">
    <property type="entry name" value="SIS domain"/>
    <property type="match status" value="1"/>
</dbReference>
<evidence type="ECO:0000256" key="1">
    <source>
        <dbReference type="ARBA" id="ARBA00023015"/>
    </source>
</evidence>
<feature type="domain" description="SIS" evidence="7">
    <location>
        <begin position="136"/>
        <end position="279"/>
    </location>
</feature>
<keyword evidence="2" id="KW-0238">DNA-binding</keyword>
<feature type="region of interest" description="Disordered" evidence="5">
    <location>
        <begin position="302"/>
        <end position="334"/>
    </location>
</feature>
<feature type="domain" description="HTH rpiR-type" evidence="6">
    <location>
        <begin position="13"/>
        <end position="89"/>
    </location>
</feature>
<dbReference type="Pfam" id="PF01418">
    <property type="entry name" value="HTH_6"/>
    <property type="match status" value="1"/>
</dbReference>
<evidence type="ECO:0000256" key="3">
    <source>
        <dbReference type="ARBA" id="ARBA00023152"/>
    </source>
</evidence>
<dbReference type="InterPro" id="IPR035472">
    <property type="entry name" value="RpiR-like_SIS"/>
</dbReference>
<evidence type="ECO:0000259" key="7">
    <source>
        <dbReference type="PROSITE" id="PS51464"/>
    </source>
</evidence>
<evidence type="ECO:0000259" key="6">
    <source>
        <dbReference type="PROSITE" id="PS51071"/>
    </source>
</evidence>
<reference evidence="8 9" key="1">
    <citation type="journal article" date="2024" name="Chem. Sci.">
        <title>Discovery of megapolipeptins by genome mining of a Burkholderiales bacteria collection.</title>
        <authorList>
            <person name="Paulo B.S."/>
            <person name="Recchia M.J.J."/>
            <person name="Lee S."/>
            <person name="Fergusson C.H."/>
            <person name="Romanowski S.B."/>
            <person name="Hernandez A."/>
            <person name="Krull N."/>
            <person name="Liu D.Y."/>
            <person name="Cavanagh H."/>
            <person name="Bos A."/>
            <person name="Gray C.A."/>
            <person name="Murphy B.T."/>
            <person name="Linington R.G."/>
            <person name="Eustaquio A.S."/>
        </authorList>
    </citation>
    <scope>NUCLEOTIDE SEQUENCE [LARGE SCALE GENOMIC DNA]</scope>
    <source>
        <strain evidence="8 9">RL21-008-BIB-A</strain>
    </source>
</reference>
<dbReference type="CDD" id="cd05013">
    <property type="entry name" value="SIS_RpiR"/>
    <property type="match status" value="1"/>
</dbReference>
<sequence>MPSPKSSTLKGAGAIAGMLGKLYPDLSKSHRKAADYVLGNPFRSATMTIDELSEAAGVSVATANRFAHALGFDGYASFRAALVADFASTLAPVEKLRSEVQRAASSAEIMASALENDILNIEATRQMLVPEHCEQAVDMILKADRIFITGFGASAYLSGLMAHALEPYCRTVNSAAYPGGPSQAGRQFFKLDSRDLVISMAFPRYVSDTVWLTQRAVEKGAKVLAITDVPSSPLVPLADVTIFVRTDRSLSPTSDASALMLIQALCDAVAHRARRPVQAASEMAEFVLPWLYLPEQQMRPPAQAVSKKQLVERGHGGGSAKLKETKETKVQNRK</sequence>
<organism evidence="8 9">
    <name type="scientific">Herbaspirillum lusitanum</name>
    <dbReference type="NCBI Taxonomy" id="213312"/>
    <lineage>
        <taxon>Bacteria</taxon>
        <taxon>Pseudomonadati</taxon>
        <taxon>Pseudomonadota</taxon>
        <taxon>Betaproteobacteria</taxon>
        <taxon>Burkholderiales</taxon>
        <taxon>Oxalobacteraceae</taxon>
        <taxon>Herbaspirillum</taxon>
    </lineage>
</organism>
<keyword evidence="4" id="KW-0804">Transcription</keyword>
<dbReference type="Gene3D" id="3.40.50.10490">
    <property type="entry name" value="Glucose-6-phosphate isomerase like protein, domain 1"/>
    <property type="match status" value="1"/>
</dbReference>
<evidence type="ECO:0000313" key="9">
    <source>
        <dbReference type="Proteomes" id="UP001629246"/>
    </source>
</evidence>
<dbReference type="EMBL" id="JAQQFM010000007">
    <property type="protein sequence ID" value="MFL9925798.1"/>
    <property type="molecule type" value="Genomic_DNA"/>
</dbReference>
<dbReference type="InterPro" id="IPR009057">
    <property type="entry name" value="Homeodomain-like_sf"/>
</dbReference>
<gene>
    <name evidence="8" type="ORF">PQR62_16070</name>
</gene>
<keyword evidence="3" id="KW-0324">Glycolysis</keyword>
<evidence type="ECO:0000256" key="2">
    <source>
        <dbReference type="ARBA" id="ARBA00023125"/>
    </source>
</evidence>
<dbReference type="InterPro" id="IPR047640">
    <property type="entry name" value="RpiR-like"/>
</dbReference>
<dbReference type="PANTHER" id="PTHR30514">
    <property type="entry name" value="GLUCOKINASE"/>
    <property type="match status" value="1"/>
</dbReference>
<dbReference type="InterPro" id="IPR046348">
    <property type="entry name" value="SIS_dom_sf"/>
</dbReference>
<keyword evidence="9" id="KW-1185">Reference proteome</keyword>
<protein>
    <submittedName>
        <fullName evidence="8">MurR/RpiR family transcriptional regulator</fullName>
    </submittedName>
</protein>
<accession>A0ABW9ADD9</accession>
<name>A0ABW9ADD9_9BURK</name>
<dbReference type="SUPFAM" id="SSF46689">
    <property type="entry name" value="Homeodomain-like"/>
    <property type="match status" value="1"/>
</dbReference>
<dbReference type="Pfam" id="PF01380">
    <property type="entry name" value="SIS"/>
    <property type="match status" value="1"/>
</dbReference>
<dbReference type="InterPro" id="IPR036388">
    <property type="entry name" value="WH-like_DNA-bd_sf"/>
</dbReference>
<evidence type="ECO:0000313" key="8">
    <source>
        <dbReference type="EMBL" id="MFL9925798.1"/>
    </source>
</evidence>
<dbReference type="RefSeq" id="WP_408159003.1">
    <property type="nucleotide sequence ID" value="NZ_JAQQFM010000007.1"/>
</dbReference>
<dbReference type="PROSITE" id="PS51464">
    <property type="entry name" value="SIS"/>
    <property type="match status" value="1"/>
</dbReference>
<evidence type="ECO:0000256" key="5">
    <source>
        <dbReference type="SAM" id="MobiDB-lite"/>
    </source>
</evidence>
<dbReference type="Gene3D" id="1.10.10.10">
    <property type="entry name" value="Winged helix-like DNA-binding domain superfamily/Winged helix DNA-binding domain"/>
    <property type="match status" value="1"/>
</dbReference>